<sequence>MTPDLTKNQTIALSTAIVGACFIFLFGFFIALAWRDQILQYLYRHGLLVGNQRTLRPQPPAPFPLHYILPYANSTTTMEQPLVEREAGVQQRNPFPSNLSDEFPPRPLLPQRNATPGPSRTRHTPSPNHSPPSSPAPETNNRDLRARYDSFPPPTYDPADLPPLER</sequence>
<evidence type="ECO:0000256" key="2">
    <source>
        <dbReference type="SAM" id="Phobius"/>
    </source>
</evidence>
<dbReference type="STRING" id="47428.A0A284S6Y0"/>
<dbReference type="PROSITE" id="PS51257">
    <property type="entry name" value="PROKAR_LIPOPROTEIN"/>
    <property type="match status" value="1"/>
</dbReference>
<dbReference type="EMBL" id="FUEG01000037">
    <property type="protein sequence ID" value="SJL16772.1"/>
    <property type="molecule type" value="Genomic_DNA"/>
</dbReference>
<dbReference type="Proteomes" id="UP000219338">
    <property type="component" value="Unassembled WGS sequence"/>
</dbReference>
<organism evidence="3 4">
    <name type="scientific">Armillaria ostoyae</name>
    <name type="common">Armillaria root rot fungus</name>
    <dbReference type="NCBI Taxonomy" id="47428"/>
    <lineage>
        <taxon>Eukaryota</taxon>
        <taxon>Fungi</taxon>
        <taxon>Dikarya</taxon>
        <taxon>Basidiomycota</taxon>
        <taxon>Agaricomycotina</taxon>
        <taxon>Agaricomycetes</taxon>
        <taxon>Agaricomycetidae</taxon>
        <taxon>Agaricales</taxon>
        <taxon>Marasmiineae</taxon>
        <taxon>Physalacriaceae</taxon>
        <taxon>Armillaria</taxon>
    </lineage>
</organism>
<name>A0A284S6Y0_ARMOS</name>
<accession>A0A284S6Y0</accession>
<keyword evidence="2" id="KW-0812">Transmembrane</keyword>
<keyword evidence="4" id="KW-1185">Reference proteome</keyword>
<feature type="compositionally biased region" description="Polar residues" evidence="1">
    <location>
        <begin position="90"/>
        <end position="100"/>
    </location>
</feature>
<dbReference type="AlphaFoldDB" id="A0A284S6Y0"/>
<protein>
    <submittedName>
        <fullName evidence="3">Uncharacterized protein</fullName>
    </submittedName>
</protein>
<proteinExistence type="predicted"/>
<keyword evidence="2" id="KW-0472">Membrane</keyword>
<keyword evidence="2" id="KW-1133">Transmembrane helix</keyword>
<evidence type="ECO:0000313" key="3">
    <source>
        <dbReference type="EMBL" id="SJL16772.1"/>
    </source>
</evidence>
<feature type="region of interest" description="Disordered" evidence="1">
    <location>
        <begin position="78"/>
        <end position="166"/>
    </location>
</feature>
<evidence type="ECO:0000313" key="4">
    <source>
        <dbReference type="Proteomes" id="UP000219338"/>
    </source>
</evidence>
<evidence type="ECO:0000256" key="1">
    <source>
        <dbReference type="SAM" id="MobiDB-lite"/>
    </source>
</evidence>
<reference evidence="4" key="1">
    <citation type="journal article" date="2017" name="Nat. Ecol. Evol.">
        <title>Genome expansion and lineage-specific genetic innovations in the forest pathogenic fungi Armillaria.</title>
        <authorList>
            <person name="Sipos G."/>
            <person name="Prasanna A.N."/>
            <person name="Walter M.C."/>
            <person name="O'Connor E."/>
            <person name="Balint B."/>
            <person name="Krizsan K."/>
            <person name="Kiss B."/>
            <person name="Hess J."/>
            <person name="Varga T."/>
            <person name="Slot J."/>
            <person name="Riley R."/>
            <person name="Boka B."/>
            <person name="Rigling D."/>
            <person name="Barry K."/>
            <person name="Lee J."/>
            <person name="Mihaltcheva S."/>
            <person name="LaButti K."/>
            <person name="Lipzen A."/>
            <person name="Waldron R."/>
            <person name="Moloney N.M."/>
            <person name="Sperisen C."/>
            <person name="Kredics L."/>
            <person name="Vagvoelgyi C."/>
            <person name="Patrignani A."/>
            <person name="Fitzpatrick D."/>
            <person name="Nagy I."/>
            <person name="Doyle S."/>
            <person name="Anderson J.B."/>
            <person name="Grigoriev I.V."/>
            <person name="Gueldener U."/>
            <person name="Muensterkoetter M."/>
            <person name="Nagy L.G."/>
        </authorList>
    </citation>
    <scope>NUCLEOTIDE SEQUENCE [LARGE SCALE GENOMIC DNA]</scope>
    <source>
        <strain evidence="4">C18/9</strain>
    </source>
</reference>
<gene>
    <name evidence="3" type="ORF">ARMOST_20301</name>
</gene>
<feature type="transmembrane region" description="Helical" evidence="2">
    <location>
        <begin position="12"/>
        <end position="34"/>
    </location>
</feature>